<sequence>MNLDEPQFHLFDYCFMKEFHQHLHIFYWPEGVSQRGLDFLDFLEQSGLLHHLVIVYDSFTVYQKVKTYQAQLFCLCSNLGSIPLLDQLQLIAIFFHFERDFQLQAICHRLEDISLIQRDPGSHYLTVKFINGAFERLREPLSNFDYLQPLFFAVNRGLLINHLAVEQINLSSQTVKLVDGELVRVNQAKFQANFIGDDSFHGQILRFRGQFNRFRSSRD</sequence>
<proteinExistence type="predicted"/>
<evidence type="ECO:0008006" key="3">
    <source>
        <dbReference type="Google" id="ProtNLM"/>
    </source>
</evidence>
<reference evidence="1 2" key="1">
    <citation type="submission" date="2012-01" db="EMBL/GenBank/DDBJ databases">
        <title>The Genome Sequence of Facklamia languida CCUG 37842.</title>
        <authorList>
            <consortium name="The Broad Institute Genome Sequencing Platform"/>
            <person name="Earl A."/>
            <person name="Ward D."/>
            <person name="Feldgarden M."/>
            <person name="Gevers D."/>
            <person name="Huys G."/>
            <person name="Young S.K."/>
            <person name="Zeng Q."/>
            <person name="Gargeya S."/>
            <person name="Fitzgerald M."/>
            <person name="Haas B."/>
            <person name="Abouelleil A."/>
            <person name="Alvarado L."/>
            <person name="Arachchi H.M."/>
            <person name="Berlin A."/>
            <person name="Chapman S.B."/>
            <person name="Gearin G."/>
            <person name="Goldberg J."/>
            <person name="Griggs A."/>
            <person name="Gujja S."/>
            <person name="Hansen M."/>
            <person name="Heiman D."/>
            <person name="Howarth C."/>
            <person name="Larimer J."/>
            <person name="Lui A."/>
            <person name="MacDonald P.J.P."/>
            <person name="McCowen C."/>
            <person name="Montmayeur A."/>
            <person name="Murphy C."/>
            <person name="Neiman D."/>
            <person name="Pearson M."/>
            <person name="Priest M."/>
            <person name="Roberts A."/>
            <person name="Saif S."/>
            <person name="Shea T."/>
            <person name="Sisk P."/>
            <person name="Stolte C."/>
            <person name="Sykes S."/>
            <person name="Wortman J."/>
            <person name="Nusbaum C."/>
            <person name="Birren B."/>
        </authorList>
    </citation>
    <scope>NUCLEOTIDE SEQUENCE [LARGE SCALE GENOMIC DNA]</scope>
    <source>
        <strain evidence="1 2">CCUG 37842</strain>
    </source>
</reference>
<name>H3NKE4_9LACT</name>
<dbReference type="AlphaFoldDB" id="H3NKE4"/>
<dbReference type="Gene3D" id="2.40.50.1020">
    <property type="entry name" value="LytTr DNA-binding domain"/>
    <property type="match status" value="1"/>
</dbReference>
<evidence type="ECO:0000313" key="1">
    <source>
        <dbReference type="EMBL" id="EHR36661.1"/>
    </source>
</evidence>
<accession>H3NKE4</accession>
<gene>
    <name evidence="1" type="ORF">HMPREF9708_01333</name>
</gene>
<dbReference type="STRING" id="883113.HMPREF9708_01333"/>
<evidence type="ECO:0000313" key="2">
    <source>
        <dbReference type="Proteomes" id="UP000006190"/>
    </source>
</evidence>
<keyword evidence="2" id="KW-1185">Reference proteome</keyword>
<dbReference type="Proteomes" id="UP000006190">
    <property type="component" value="Unassembled WGS sequence"/>
</dbReference>
<protein>
    <recommendedName>
        <fullName evidence="3">HTH LytTR-type domain-containing protein</fullName>
    </recommendedName>
</protein>
<comment type="caution">
    <text evidence="1">The sequence shown here is derived from an EMBL/GenBank/DDBJ whole genome shotgun (WGS) entry which is preliminary data.</text>
</comment>
<dbReference type="HOGENOM" id="CLU_1259851_0_0_9"/>
<organism evidence="1 2">
    <name type="scientific">Facklamia languida CCUG 37842</name>
    <dbReference type="NCBI Taxonomy" id="883113"/>
    <lineage>
        <taxon>Bacteria</taxon>
        <taxon>Bacillati</taxon>
        <taxon>Bacillota</taxon>
        <taxon>Bacilli</taxon>
        <taxon>Lactobacillales</taxon>
        <taxon>Aerococcaceae</taxon>
        <taxon>Facklamia</taxon>
    </lineage>
</organism>
<dbReference type="PATRIC" id="fig|883113.3.peg.1330"/>
<dbReference type="EMBL" id="AGEG01000014">
    <property type="protein sequence ID" value="EHR36661.1"/>
    <property type="molecule type" value="Genomic_DNA"/>
</dbReference>